<reference evidence="2 3" key="1">
    <citation type="submission" date="2021-06" db="EMBL/GenBank/DDBJ databases">
        <authorList>
            <person name="Palmer J.M."/>
        </authorList>
    </citation>
    <scope>NUCLEOTIDE SEQUENCE [LARGE SCALE GENOMIC DNA]</scope>
    <source>
        <strain evidence="2 3">GA_2019</strain>
        <tissue evidence="2">Muscle</tissue>
    </source>
</reference>
<keyword evidence="1" id="KW-0472">Membrane</keyword>
<name>A0ABV0PB67_9TELE</name>
<organism evidence="2 3">
    <name type="scientific">Goodea atripinnis</name>
    <dbReference type="NCBI Taxonomy" id="208336"/>
    <lineage>
        <taxon>Eukaryota</taxon>
        <taxon>Metazoa</taxon>
        <taxon>Chordata</taxon>
        <taxon>Craniata</taxon>
        <taxon>Vertebrata</taxon>
        <taxon>Euteleostomi</taxon>
        <taxon>Actinopterygii</taxon>
        <taxon>Neopterygii</taxon>
        <taxon>Teleostei</taxon>
        <taxon>Neoteleostei</taxon>
        <taxon>Acanthomorphata</taxon>
        <taxon>Ovalentaria</taxon>
        <taxon>Atherinomorphae</taxon>
        <taxon>Cyprinodontiformes</taxon>
        <taxon>Goodeidae</taxon>
        <taxon>Goodea</taxon>
    </lineage>
</organism>
<accession>A0ABV0PB67</accession>
<dbReference type="EMBL" id="JAHRIO010070122">
    <property type="protein sequence ID" value="MEQ2180699.1"/>
    <property type="molecule type" value="Genomic_DNA"/>
</dbReference>
<comment type="caution">
    <text evidence="2">The sequence shown here is derived from an EMBL/GenBank/DDBJ whole genome shotgun (WGS) entry which is preliminary data.</text>
</comment>
<keyword evidence="1" id="KW-1133">Transmembrane helix</keyword>
<evidence type="ECO:0000313" key="3">
    <source>
        <dbReference type="Proteomes" id="UP001476798"/>
    </source>
</evidence>
<protein>
    <submittedName>
        <fullName evidence="2">Uncharacterized protein</fullName>
    </submittedName>
</protein>
<keyword evidence="1" id="KW-0812">Transmembrane</keyword>
<evidence type="ECO:0000313" key="2">
    <source>
        <dbReference type="EMBL" id="MEQ2180699.1"/>
    </source>
</evidence>
<feature type="transmembrane region" description="Helical" evidence="1">
    <location>
        <begin position="32"/>
        <end position="53"/>
    </location>
</feature>
<sequence>MASIRDPPLNNHCISSLFAPFWCCGKKTISTLFLPTLLIWLYSVIPSLSFSVLSKHSGSCFEQNNLLAPITFAAQKLHLPRALSFAISHFICFGSDEWAVFQSVPVLCVFLFLFASLMLTGIVI</sequence>
<evidence type="ECO:0000256" key="1">
    <source>
        <dbReference type="SAM" id="Phobius"/>
    </source>
</evidence>
<dbReference type="Proteomes" id="UP001476798">
    <property type="component" value="Unassembled WGS sequence"/>
</dbReference>
<proteinExistence type="predicted"/>
<keyword evidence="3" id="KW-1185">Reference proteome</keyword>
<gene>
    <name evidence="2" type="ORF">GOODEAATRI_003885</name>
</gene>
<feature type="transmembrane region" description="Helical" evidence="1">
    <location>
        <begin position="104"/>
        <end position="123"/>
    </location>
</feature>